<gene>
    <name evidence="2" type="ORF">M404DRAFT_1003994</name>
</gene>
<organism evidence="2 3">
    <name type="scientific">Pisolithus tinctorius Marx 270</name>
    <dbReference type="NCBI Taxonomy" id="870435"/>
    <lineage>
        <taxon>Eukaryota</taxon>
        <taxon>Fungi</taxon>
        <taxon>Dikarya</taxon>
        <taxon>Basidiomycota</taxon>
        <taxon>Agaricomycotina</taxon>
        <taxon>Agaricomycetes</taxon>
        <taxon>Agaricomycetidae</taxon>
        <taxon>Boletales</taxon>
        <taxon>Sclerodermatineae</taxon>
        <taxon>Pisolithaceae</taxon>
        <taxon>Pisolithus</taxon>
    </lineage>
</organism>
<keyword evidence="3" id="KW-1185">Reference proteome</keyword>
<keyword evidence="1" id="KW-0472">Membrane</keyword>
<dbReference type="AlphaFoldDB" id="A0A0C3NGW4"/>
<feature type="non-terminal residue" evidence="2">
    <location>
        <position position="76"/>
    </location>
</feature>
<dbReference type="InParanoid" id="A0A0C3NGW4"/>
<evidence type="ECO:0000256" key="1">
    <source>
        <dbReference type="SAM" id="Phobius"/>
    </source>
</evidence>
<feature type="transmembrane region" description="Helical" evidence="1">
    <location>
        <begin position="39"/>
        <end position="59"/>
    </location>
</feature>
<evidence type="ECO:0000313" key="3">
    <source>
        <dbReference type="Proteomes" id="UP000054217"/>
    </source>
</evidence>
<name>A0A0C3NGW4_PISTI</name>
<evidence type="ECO:0000313" key="2">
    <source>
        <dbReference type="EMBL" id="KIO00290.1"/>
    </source>
</evidence>
<dbReference type="EMBL" id="KN831997">
    <property type="protein sequence ID" value="KIO00290.1"/>
    <property type="molecule type" value="Genomic_DNA"/>
</dbReference>
<reference evidence="2 3" key="1">
    <citation type="submission" date="2014-04" db="EMBL/GenBank/DDBJ databases">
        <authorList>
            <consortium name="DOE Joint Genome Institute"/>
            <person name="Kuo A."/>
            <person name="Kohler A."/>
            <person name="Costa M.D."/>
            <person name="Nagy L.G."/>
            <person name="Floudas D."/>
            <person name="Copeland A."/>
            <person name="Barry K.W."/>
            <person name="Cichocki N."/>
            <person name="Veneault-Fourrey C."/>
            <person name="LaButti K."/>
            <person name="Lindquist E.A."/>
            <person name="Lipzen A."/>
            <person name="Lundell T."/>
            <person name="Morin E."/>
            <person name="Murat C."/>
            <person name="Sun H."/>
            <person name="Tunlid A."/>
            <person name="Henrissat B."/>
            <person name="Grigoriev I.V."/>
            <person name="Hibbett D.S."/>
            <person name="Martin F."/>
            <person name="Nordberg H.P."/>
            <person name="Cantor M.N."/>
            <person name="Hua S.X."/>
        </authorList>
    </citation>
    <scope>NUCLEOTIDE SEQUENCE [LARGE SCALE GENOMIC DNA]</scope>
    <source>
        <strain evidence="2 3">Marx 270</strain>
    </source>
</reference>
<accession>A0A0C3NGW4</accession>
<keyword evidence="1" id="KW-1133">Transmembrane helix</keyword>
<proteinExistence type="predicted"/>
<reference evidence="3" key="2">
    <citation type="submission" date="2015-01" db="EMBL/GenBank/DDBJ databases">
        <title>Evolutionary Origins and Diversification of the Mycorrhizal Mutualists.</title>
        <authorList>
            <consortium name="DOE Joint Genome Institute"/>
            <consortium name="Mycorrhizal Genomics Consortium"/>
            <person name="Kohler A."/>
            <person name="Kuo A."/>
            <person name="Nagy L.G."/>
            <person name="Floudas D."/>
            <person name="Copeland A."/>
            <person name="Barry K.W."/>
            <person name="Cichocki N."/>
            <person name="Veneault-Fourrey C."/>
            <person name="LaButti K."/>
            <person name="Lindquist E.A."/>
            <person name="Lipzen A."/>
            <person name="Lundell T."/>
            <person name="Morin E."/>
            <person name="Murat C."/>
            <person name="Riley R."/>
            <person name="Ohm R."/>
            <person name="Sun H."/>
            <person name="Tunlid A."/>
            <person name="Henrissat B."/>
            <person name="Grigoriev I.V."/>
            <person name="Hibbett D.S."/>
            <person name="Martin F."/>
        </authorList>
    </citation>
    <scope>NUCLEOTIDE SEQUENCE [LARGE SCALE GENOMIC DNA]</scope>
    <source>
        <strain evidence="3">Marx 270</strain>
    </source>
</reference>
<dbReference type="OrthoDB" id="2676086at2759"/>
<keyword evidence="1" id="KW-0812">Transmembrane</keyword>
<dbReference type="HOGENOM" id="CLU_2661324_0_0_1"/>
<protein>
    <submittedName>
        <fullName evidence="2">Uncharacterized protein</fullName>
    </submittedName>
</protein>
<sequence>MVQEIEALWKKLNATEDEDEQRALEEDVTGKARTASTSYLWTLMVHLLIDLVVLLAWDLRRSGGAITKGKPTLSIP</sequence>
<dbReference type="Proteomes" id="UP000054217">
    <property type="component" value="Unassembled WGS sequence"/>
</dbReference>